<keyword evidence="1" id="KW-0472">Membrane</keyword>
<keyword evidence="1" id="KW-0812">Transmembrane</keyword>
<feature type="transmembrane region" description="Helical" evidence="1">
    <location>
        <begin position="63"/>
        <end position="81"/>
    </location>
</feature>
<feature type="domain" description="DUF418" evidence="2">
    <location>
        <begin position="229"/>
        <end position="404"/>
    </location>
</feature>
<feature type="transmembrane region" description="Helical" evidence="1">
    <location>
        <begin position="101"/>
        <end position="134"/>
    </location>
</feature>
<dbReference type="InterPro" id="IPR052529">
    <property type="entry name" value="Bact_Transport_Assoc"/>
</dbReference>
<dbReference type="PANTHER" id="PTHR30590">
    <property type="entry name" value="INNER MEMBRANE PROTEIN"/>
    <property type="match status" value="1"/>
</dbReference>
<feature type="transmembrane region" description="Helical" evidence="1">
    <location>
        <begin position="246"/>
        <end position="266"/>
    </location>
</feature>
<evidence type="ECO:0000256" key="1">
    <source>
        <dbReference type="SAM" id="Phobius"/>
    </source>
</evidence>
<gene>
    <name evidence="3" type="ORF">JOF28_001118</name>
</gene>
<keyword evidence="4" id="KW-1185">Reference proteome</keyword>
<evidence type="ECO:0000313" key="4">
    <source>
        <dbReference type="Proteomes" id="UP000675163"/>
    </source>
</evidence>
<evidence type="ECO:0000313" key="3">
    <source>
        <dbReference type="EMBL" id="MBP1325886.1"/>
    </source>
</evidence>
<accession>A0A940PXB2</accession>
<keyword evidence="1" id="KW-1133">Transmembrane helix</keyword>
<dbReference type="Pfam" id="PF04235">
    <property type="entry name" value="DUF418"/>
    <property type="match status" value="1"/>
</dbReference>
<dbReference type="EMBL" id="JAFIDA010000001">
    <property type="protein sequence ID" value="MBP1325886.1"/>
    <property type="molecule type" value="Genomic_DNA"/>
</dbReference>
<feature type="transmembrane region" description="Helical" evidence="1">
    <location>
        <begin position="337"/>
        <end position="356"/>
    </location>
</feature>
<sequence length="428" mass="45278">MTPVRSLAPDLARGFMLLGIAIANVPVYLWGREFFLGQTHPVDGSGLDRALSVFAMLTIEQRVYPMFAFLFGYGIMQFASARAGAGVPEQVARRMLTRRHLWLIVFGAVHAALLFTGDILGAYGLAGLIITALFFTARDRAIKITVWVFIGLAALGAVALGLAGTLLSVLDPSLTGVGADAADAELELFNGESNYLLSLLMRLVIWLFATPAAVMQLLIPAAMLLGMLAGRHRWLDQASTRPKLGLVAVIGIGVGVIGALPTALIYLGFMPGFENASWVFLGLTSITGFAAGIGYAALFGFVGARVLARAQRHSPPFGPLRLPSVWRAVAAVGQRSLSFYLLQSLIFAPVLSGWGWGLGATISMTGAYTLAVSVWLFSVAIAAVLDRRGIRGPAEVLLRSLTYRAALPPRTAVTAAPAAAVSAPARAD</sequence>
<feature type="transmembrane region" description="Helical" evidence="1">
    <location>
        <begin position="203"/>
        <end position="225"/>
    </location>
</feature>
<dbReference type="RefSeq" id="WP_245189880.1">
    <property type="nucleotide sequence ID" value="NZ_JAFIDA010000001.1"/>
</dbReference>
<feature type="transmembrane region" description="Helical" evidence="1">
    <location>
        <begin position="12"/>
        <end position="31"/>
    </location>
</feature>
<dbReference type="Proteomes" id="UP000675163">
    <property type="component" value="Unassembled WGS sequence"/>
</dbReference>
<proteinExistence type="predicted"/>
<protein>
    <submittedName>
        <fullName evidence="3">Membrane protein YeiB</fullName>
    </submittedName>
</protein>
<dbReference type="AlphaFoldDB" id="A0A940PXB2"/>
<comment type="caution">
    <text evidence="3">The sequence shown here is derived from an EMBL/GenBank/DDBJ whole genome shotgun (WGS) entry which is preliminary data.</text>
</comment>
<reference evidence="3" key="1">
    <citation type="submission" date="2021-02" db="EMBL/GenBank/DDBJ databases">
        <title>Sequencing the genomes of 1000 actinobacteria strains.</title>
        <authorList>
            <person name="Klenk H.-P."/>
        </authorList>
    </citation>
    <scope>NUCLEOTIDE SEQUENCE</scope>
    <source>
        <strain evidence="3">DSM 22850</strain>
    </source>
</reference>
<name>A0A940PXB2_9MICO</name>
<evidence type="ECO:0000259" key="2">
    <source>
        <dbReference type="Pfam" id="PF04235"/>
    </source>
</evidence>
<dbReference type="PANTHER" id="PTHR30590:SF2">
    <property type="entry name" value="INNER MEMBRANE PROTEIN"/>
    <property type="match status" value="1"/>
</dbReference>
<feature type="transmembrane region" description="Helical" evidence="1">
    <location>
        <begin position="362"/>
        <end position="385"/>
    </location>
</feature>
<dbReference type="InterPro" id="IPR007349">
    <property type="entry name" value="DUF418"/>
</dbReference>
<feature type="transmembrane region" description="Helical" evidence="1">
    <location>
        <begin position="278"/>
        <end position="302"/>
    </location>
</feature>
<organism evidence="3 4">
    <name type="scientific">Leucobacter exalbidus</name>
    <dbReference type="NCBI Taxonomy" id="662960"/>
    <lineage>
        <taxon>Bacteria</taxon>
        <taxon>Bacillati</taxon>
        <taxon>Actinomycetota</taxon>
        <taxon>Actinomycetes</taxon>
        <taxon>Micrococcales</taxon>
        <taxon>Microbacteriaceae</taxon>
        <taxon>Leucobacter</taxon>
    </lineage>
</organism>
<feature type="transmembrane region" description="Helical" evidence="1">
    <location>
        <begin position="146"/>
        <end position="170"/>
    </location>
</feature>